<feature type="domain" description="DDE Tnp4" evidence="4">
    <location>
        <begin position="6"/>
        <end position="76"/>
    </location>
</feature>
<name>A0A7G9YTJ8_9EURY</name>
<protein>
    <recommendedName>
        <fullName evidence="4">DDE Tnp4 domain-containing protein</fullName>
    </recommendedName>
</protein>
<evidence type="ECO:0000313" key="5">
    <source>
        <dbReference type="EMBL" id="QNO51332.1"/>
    </source>
</evidence>
<dbReference type="AlphaFoldDB" id="A0A7G9YTJ8"/>
<evidence type="ECO:0000256" key="2">
    <source>
        <dbReference type="ARBA" id="ARBA00022723"/>
    </source>
</evidence>
<keyword evidence="2" id="KW-0479">Metal-binding</keyword>
<sequence>MGFTGVDKDYPNASIMMPKKKPRGKELTGKEKAQNKVISSIRVRVEHAIGGIKRMQITTDKFRNKKFRILLMIRLCYFHVGYGIII</sequence>
<comment type="cofactor">
    <cofactor evidence="1">
        <name>a divalent metal cation</name>
        <dbReference type="ChEBI" id="CHEBI:60240"/>
    </cofactor>
</comment>
<evidence type="ECO:0000256" key="3">
    <source>
        <dbReference type="SAM" id="MobiDB-lite"/>
    </source>
</evidence>
<evidence type="ECO:0000256" key="1">
    <source>
        <dbReference type="ARBA" id="ARBA00001968"/>
    </source>
</evidence>
<dbReference type="EMBL" id="MT631466">
    <property type="protein sequence ID" value="QNO51332.1"/>
    <property type="molecule type" value="Genomic_DNA"/>
</dbReference>
<proteinExistence type="predicted"/>
<dbReference type="GO" id="GO:0046872">
    <property type="term" value="F:metal ion binding"/>
    <property type="evidence" value="ECO:0007669"/>
    <property type="project" value="UniProtKB-KW"/>
</dbReference>
<dbReference type="InterPro" id="IPR027806">
    <property type="entry name" value="HARBI1_dom"/>
</dbReference>
<dbReference type="Pfam" id="PF13359">
    <property type="entry name" value="DDE_Tnp_4"/>
    <property type="match status" value="1"/>
</dbReference>
<organism evidence="5">
    <name type="scientific">Candidatus Methanophagaceae archaeon ANME-1 ERB6</name>
    <dbReference type="NCBI Taxonomy" id="2759912"/>
    <lineage>
        <taxon>Archaea</taxon>
        <taxon>Methanobacteriati</taxon>
        <taxon>Methanobacteriota</taxon>
        <taxon>Stenosarchaea group</taxon>
        <taxon>Methanomicrobia</taxon>
        <taxon>Candidatus Methanophagales</taxon>
        <taxon>Candidatus Methanophagaceae</taxon>
    </lineage>
</organism>
<gene>
    <name evidence="5" type="ORF">HDBBLJII_00029</name>
</gene>
<evidence type="ECO:0000259" key="4">
    <source>
        <dbReference type="Pfam" id="PF13359"/>
    </source>
</evidence>
<feature type="compositionally biased region" description="Basic and acidic residues" evidence="3">
    <location>
        <begin position="1"/>
        <end position="10"/>
    </location>
</feature>
<reference evidence="5" key="1">
    <citation type="submission" date="2020-06" db="EMBL/GenBank/DDBJ databases">
        <title>Unique genomic features of the anaerobic methanotrophic archaea.</title>
        <authorList>
            <person name="Chadwick G.L."/>
            <person name="Skennerton C.T."/>
            <person name="Laso-Perez R."/>
            <person name="Leu A.O."/>
            <person name="Speth D.R."/>
            <person name="Yu H."/>
            <person name="Morgan-Lang C."/>
            <person name="Hatzenpichler R."/>
            <person name="Goudeau D."/>
            <person name="Malmstrom R."/>
            <person name="Brazelton W.J."/>
            <person name="Woyke T."/>
            <person name="Hallam S.J."/>
            <person name="Tyson G.W."/>
            <person name="Wegener G."/>
            <person name="Boetius A."/>
            <person name="Orphan V."/>
        </authorList>
    </citation>
    <scope>NUCLEOTIDE SEQUENCE</scope>
</reference>
<accession>A0A7G9YTJ8</accession>
<feature type="region of interest" description="Disordered" evidence="3">
    <location>
        <begin position="1"/>
        <end position="31"/>
    </location>
</feature>